<dbReference type="EMBL" id="VSRR010051918">
    <property type="protein sequence ID" value="MPC79723.1"/>
    <property type="molecule type" value="Genomic_DNA"/>
</dbReference>
<dbReference type="Proteomes" id="UP000324222">
    <property type="component" value="Unassembled WGS sequence"/>
</dbReference>
<accession>A0A5B7IBQ3</accession>
<evidence type="ECO:0000313" key="2">
    <source>
        <dbReference type="Proteomes" id="UP000324222"/>
    </source>
</evidence>
<name>A0A5B7IBQ3_PORTR</name>
<dbReference type="AlphaFoldDB" id="A0A5B7IBQ3"/>
<organism evidence="1 2">
    <name type="scientific">Portunus trituberculatus</name>
    <name type="common">Swimming crab</name>
    <name type="synonym">Neptunus trituberculatus</name>
    <dbReference type="NCBI Taxonomy" id="210409"/>
    <lineage>
        <taxon>Eukaryota</taxon>
        <taxon>Metazoa</taxon>
        <taxon>Ecdysozoa</taxon>
        <taxon>Arthropoda</taxon>
        <taxon>Crustacea</taxon>
        <taxon>Multicrustacea</taxon>
        <taxon>Malacostraca</taxon>
        <taxon>Eumalacostraca</taxon>
        <taxon>Eucarida</taxon>
        <taxon>Decapoda</taxon>
        <taxon>Pleocyemata</taxon>
        <taxon>Brachyura</taxon>
        <taxon>Eubrachyura</taxon>
        <taxon>Portunoidea</taxon>
        <taxon>Portunidae</taxon>
        <taxon>Portuninae</taxon>
        <taxon>Portunus</taxon>
    </lineage>
</organism>
<comment type="caution">
    <text evidence="1">The sequence shown here is derived from an EMBL/GenBank/DDBJ whole genome shotgun (WGS) entry which is preliminary data.</text>
</comment>
<keyword evidence="2" id="KW-1185">Reference proteome</keyword>
<gene>
    <name evidence="1" type="ORF">E2C01_074267</name>
</gene>
<reference evidence="1 2" key="1">
    <citation type="submission" date="2019-05" db="EMBL/GenBank/DDBJ databases">
        <title>Another draft genome of Portunus trituberculatus and its Hox gene families provides insights of decapod evolution.</title>
        <authorList>
            <person name="Jeong J.-H."/>
            <person name="Song I."/>
            <person name="Kim S."/>
            <person name="Choi T."/>
            <person name="Kim D."/>
            <person name="Ryu S."/>
            <person name="Kim W."/>
        </authorList>
    </citation>
    <scope>NUCLEOTIDE SEQUENCE [LARGE SCALE GENOMIC DNA]</scope>
    <source>
        <tissue evidence="1">Muscle</tissue>
    </source>
</reference>
<sequence>MTALPALLALNSGMAGWQGGRGKGHVQGGGLLAHIRHTLLTARLHTATQNGITGLARRQPQCREVPHPPHPKVSLGLTVKTLVYRCCSVWEWLRTDDASRNNTLCYEMPPEQNTLRREAAVPHFFDRPLFNKCWFTF</sequence>
<evidence type="ECO:0000313" key="1">
    <source>
        <dbReference type="EMBL" id="MPC79723.1"/>
    </source>
</evidence>
<protein>
    <submittedName>
        <fullName evidence="1">Uncharacterized protein</fullName>
    </submittedName>
</protein>
<proteinExistence type="predicted"/>